<comment type="similarity">
    <text evidence="2">Belongs to the terpene cyclase/mutase family.</text>
</comment>
<dbReference type="RefSeq" id="WP_311422234.1">
    <property type="nucleotide sequence ID" value="NZ_JAVREH010000006.1"/>
</dbReference>
<reference evidence="7" key="1">
    <citation type="submission" date="2023-07" db="EMBL/GenBank/DDBJ databases">
        <title>30 novel species of actinomycetes from the DSMZ collection.</title>
        <authorList>
            <person name="Nouioui I."/>
        </authorList>
    </citation>
    <scope>NUCLEOTIDE SEQUENCE [LARGE SCALE GENOMIC DNA]</scope>
    <source>
        <strain evidence="7">DSM 44399</strain>
    </source>
</reference>
<gene>
    <name evidence="6" type="ORF">RM423_06680</name>
</gene>
<name>A0ABU2J7W4_9ACTN</name>
<evidence type="ECO:0000313" key="6">
    <source>
        <dbReference type="EMBL" id="MDT0261078.1"/>
    </source>
</evidence>
<dbReference type="Gene3D" id="1.50.10.20">
    <property type="match status" value="2"/>
</dbReference>
<evidence type="ECO:0000256" key="3">
    <source>
        <dbReference type="ARBA" id="ARBA00022737"/>
    </source>
</evidence>
<dbReference type="SUPFAM" id="SSF48239">
    <property type="entry name" value="Terpenoid cyclases/Protein prenyltransferases"/>
    <property type="match status" value="2"/>
</dbReference>
<comment type="caution">
    <text evidence="6">The sequence shown here is derived from an EMBL/GenBank/DDBJ whole genome shotgun (WGS) entry which is preliminary data.</text>
</comment>
<dbReference type="PANTHER" id="PTHR11764">
    <property type="entry name" value="TERPENE CYCLASE/MUTASE FAMILY MEMBER"/>
    <property type="match status" value="1"/>
</dbReference>
<dbReference type="Pfam" id="PF13243">
    <property type="entry name" value="SQHop_cyclase_C"/>
    <property type="match status" value="1"/>
</dbReference>
<evidence type="ECO:0000256" key="2">
    <source>
        <dbReference type="ARBA" id="ARBA00009755"/>
    </source>
</evidence>
<evidence type="ECO:0000313" key="7">
    <source>
        <dbReference type="Proteomes" id="UP001183176"/>
    </source>
</evidence>
<accession>A0ABU2J7W4</accession>
<sequence>MPELSDQVADAVRRGAEELFARQHDDGAFGDSPPSSILGTAGAITALHAADPAGSASLISAGAAWLREAQLPDGGWGGVVGAGSEPVATSVALSALQITAAADSVSAVAAGRGRLADFGGVESVTDPAVQLLCKLFLMLAGFLQPGDLRRLPLEVVLLDKVRRQNISFRTAPFAAMALAQSVTDPATGLRRVTSRLARGKALRLLTDIYEHEGRTGNFSEDPWPAALVCLSLARAALAPELVAASAGYLRRSVRPDGSWDAVSNLDLTRSSFAATGLIAAGYAGDLRLQRTRELFHRCQQSEAFTVLDCPPGGWSFSGARGWPVTLESAEILSALAGLPGSERNESLSTGLDWLTGRQDSRGSWSLWVRDTKLANDGPCPGITSQGITALLDAGRPSSDAAVQTAASWLLTQQRPDGTFENLWYRDFTTGTAVALAALARAGYPGHPVAQRARQWLLDSQLADGGWGPGPQQADARAANIGPVEASVEETAWALHALIEAGVPVESEPVRRGITWLIEAQLPDGSWQPSRVCVYIRHHMNYPNGAIARGLALRALGLYAERSRETSSTTDPAEAAR</sequence>
<evidence type="ECO:0000256" key="1">
    <source>
        <dbReference type="ARBA" id="ARBA00004999"/>
    </source>
</evidence>
<dbReference type="InterPro" id="IPR018333">
    <property type="entry name" value="Squalene_cyclase"/>
</dbReference>
<keyword evidence="3" id="KW-0677">Repeat</keyword>
<comment type="pathway">
    <text evidence="1">Secondary metabolite biosynthesis; hopanoid biosynthesis.</text>
</comment>
<dbReference type="InterPro" id="IPR032697">
    <property type="entry name" value="SQ_cyclase_N"/>
</dbReference>
<dbReference type="Proteomes" id="UP001183176">
    <property type="component" value="Unassembled WGS sequence"/>
</dbReference>
<evidence type="ECO:0000259" key="5">
    <source>
        <dbReference type="Pfam" id="PF13249"/>
    </source>
</evidence>
<keyword evidence="7" id="KW-1185">Reference proteome</keyword>
<dbReference type="Pfam" id="PF13249">
    <property type="entry name" value="SQHop_cyclase_N"/>
    <property type="match status" value="1"/>
</dbReference>
<proteinExistence type="inferred from homology"/>
<feature type="domain" description="Squalene cyclase C-terminal" evidence="4">
    <location>
        <begin position="309"/>
        <end position="529"/>
    </location>
</feature>
<evidence type="ECO:0000259" key="4">
    <source>
        <dbReference type="Pfam" id="PF13243"/>
    </source>
</evidence>
<dbReference type="EMBL" id="JAVREH010000006">
    <property type="protein sequence ID" value="MDT0261078.1"/>
    <property type="molecule type" value="Genomic_DNA"/>
</dbReference>
<dbReference type="PANTHER" id="PTHR11764:SF20">
    <property type="entry name" value="LANOSTEROL SYNTHASE"/>
    <property type="match status" value="1"/>
</dbReference>
<protein>
    <submittedName>
        <fullName evidence="6">Prenyltransferase/squalene oxidase repeat-containing protein</fullName>
    </submittedName>
</protein>
<dbReference type="InterPro" id="IPR008930">
    <property type="entry name" value="Terpenoid_cyclase/PrenylTrfase"/>
</dbReference>
<dbReference type="InterPro" id="IPR032696">
    <property type="entry name" value="SQ_cyclase_C"/>
</dbReference>
<feature type="domain" description="Squalene cyclase N-terminal" evidence="5">
    <location>
        <begin position="13"/>
        <end position="161"/>
    </location>
</feature>
<organism evidence="6 7">
    <name type="scientific">Jatrophihabitans lederbergiae</name>
    <dbReference type="NCBI Taxonomy" id="3075547"/>
    <lineage>
        <taxon>Bacteria</taxon>
        <taxon>Bacillati</taxon>
        <taxon>Actinomycetota</taxon>
        <taxon>Actinomycetes</taxon>
        <taxon>Jatrophihabitantales</taxon>
        <taxon>Jatrophihabitantaceae</taxon>
        <taxon>Jatrophihabitans</taxon>
    </lineage>
</organism>